<name>A0AAD5RVJ2_9PEZI</name>
<gene>
    <name evidence="1" type="ORF">MKZ38_006372</name>
</gene>
<comment type="caution">
    <text evidence="1">The sequence shown here is derived from an EMBL/GenBank/DDBJ whole genome shotgun (WGS) entry which is preliminary data.</text>
</comment>
<evidence type="ECO:0008006" key="3">
    <source>
        <dbReference type="Google" id="ProtNLM"/>
    </source>
</evidence>
<dbReference type="EMBL" id="JAKWBI020000038">
    <property type="protein sequence ID" value="KAJ2905126.1"/>
    <property type="molecule type" value="Genomic_DNA"/>
</dbReference>
<protein>
    <recommendedName>
        <fullName evidence="3">Fucosyltransferase</fullName>
    </recommendedName>
</protein>
<accession>A0AAD5RVJ2</accession>
<organism evidence="1 2">
    <name type="scientific">Zalerion maritima</name>
    <dbReference type="NCBI Taxonomy" id="339359"/>
    <lineage>
        <taxon>Eukaryota</taxon>
        <taxon>Fungi</taxon>
        <taxon>Dikarya</taxon>
        <taxon>Ascomycota</taxon>
        <taxon>Pezizomycotina</taxon>
        <taxon>Sordariomycetes</taxon>
        <taxon>Lulworthiomycetidae</taxon>
        <taxon>Lulworthiales</taxon>
        <taxon>Lulworthiaceae</taxon>
        <taxon>Zalerion</taxon>
    </lineage>
</organism>
<dbReference type="PANTHER" id="PTHR13132:SF29">
    <property type="entry name" value="ALPHA-(1,6)-FUCOSYLTRANSFERASE"/>
    <property type="match status" value="1"/>
</dbReference>
<evidence type="ECO:0000313" key="1">
    <source>
        <dbReference type="EMBL" id="KAJ2905126.1"/>
    </source>
</evidence>
<keyword evidence="2" id="KW-1185">Reference proteome</keyword>
<dbReference type="GO" id="GO:0046921">
    <property type="term" value="F:alpha-(1-&gt;6)-fucosyltransferase activity"/>
    <property type="evidence" value="ECO:0007669"/>
    <property type="project" value="TreeGrafter"/>
</dbReference>
<dbReference type="Proteomes" id="UP001201980">
    <property type="component" value="Unassembled WGS sequence"/>
</dbReference>
<reference evidence="1" key="1">
    <citation type="submission" date="2022-07" db="EMBL/GenBank/DDBJ databases">
        <title>Draft genome sequence of Zalerion maritima ATCC 34329, a (micro)plastics degrading marine fungus.</title>
        <authorList>
            <person name="Paco A."/>
            <person name="Goncalves M.F.M."/>
            <person name="Rocha-Santos T.A.P."/>
            <person name="Alves A."/>
        </authorList>
    </citation>
    <scope>NUCLEOTIDE SEQUENCE</scope>
    <source>
        <strain evidence="1">ATCC 34329</strain>
    </source>
</reference>
<dbReference type="PANTHER" id="PTHR13132">
    <property type="entry name" value="ALPHA- 1,6 -FUCOSYLTRANSFERASE"/>
    <property type="match status" value="1"/>
</dbReference>
<dbReference type="AlphaFoldDB" id="A0AAD5RVJ2"/>
<evidence type="ECO:0000313" key="2">
    <source>
        <dbReference type="Proteomes" id="UP001201980"/>
    </source>
</evidence>
<proteinExistence type="predicted"/>
<dbReference type="GO" id="GO:0006487">
    <property type="term" value="P:protein N-linked glycosylation"/>
    <property type="evidence" value="ECO:0007669"/>
    <property type="project" value="TreeGrafter"/>
</dbReference>
<sequence>MTSHLEVPRSTTKMVVSPPTINLRKAASYHEKGPLSSTSSVFSFNHLVFNSPPPSPSLPALVPRRPRRLSGPPRPTRVFRTLLWISGILLLFYCTSHAVSRDRKMPWDKWYIQKPDIEYEMVAQEDFPDFPTPIAITDKAGSTKWTFWVPPTYDFPQDVKEYSDVAAKCHEVATHVRDVVQEKPSARHTIFGDKHVDPTYVDVKEALEVGMLPSWQPSHGKSIIMGWSGGLVGLDWAKVRSRPVCKKSMTFVMESANPGIGNAMMLMWMAYGVAQSQGRSFFIDDSRWAYGEYTDVFKKPPVPDCQPPPRNEMIPCPHHARHLVVTSATAKEILEMAFTRDFEDPLKMELYRQKQMFNYARKGYEALFKLNDDDSKYVEKRIEEFDKKTAASETGASDGVIVGVHVRRGDCHPLEYQYQDSYIPLNYYKDQVNYVLENKLNSTVWTGIPSRDTRDHSYVVLASDDPTVYDSDEFKGALRAQAYINLASKSAIEHAKQKDKHKKPWTEEDFGWEGGFFASMFWNLGLQSMNAKGSNAPDAQEVMAVAPGTMQMRSYLGRAYMMDLAVLAERSDTVVCAVSAMGCRLLAVMMGWTSAIEKGTWVNIDGGFGWTGLTW</sequence>